<dbReference type="Proteomes" id="UP000663838">
    <property type="component" value="Unassembled WGS sequence"/>
</dbReference>
<dbReference type="EMBL" id="CAJNYV010001594">
    <property type="protein sequence ID" value="CAF3428486.1"/>
    <property type="molecule type" value="Genomic_DNA"/>
</dbReference>
<evidence type="ECO:0000256" key="7">
    <source>
        <dbReference type="PIRSR" id="PIRSR620405-1"/>
    </source>
</evidence>
<dbReference type="PROSITE" id="PS50056">
    <property type="entry name" value="TYR_PHOSPHATASE_2"/>
    <property type="match status" value="1"/>
</dbReference>
<evidence type="ECO:0000259" key="9">
    <source>
        <dbReference type="PROSITE" id="PS50054"/>
    </source>
</evidence>
<evidence type="ECO:0000256" key="6">
    <source>
        <dbReference type="ARBA" id="ARBA00048336"/>
    </source>
</evidence>
<dbReference type="InterPro" id="IPR020405">
    <property type="entry name" value="Atypical_DUSP_subfamA"/>
</dbReference>
<evidence type="ECO:0000313" key="13">
    <source>
        <dbReference type="Proteomes" id="UP000663838"/>
    </source>
</evidence>
<dbReference type="GO" id="GO:0005737">
    <property type="term" value="C:cytoplasm"/>
    <property type="evidence" value="ECO:0007669"/>
    <property type="project" value="TreeGrafter"/>
</dbReference>
<evidence type="ECO:0000256" key="5">
    <source>
        <dbReference type="ARBA" id="ARBA00047761"/>
    </source>
</evidence>
<dbReference type="PROSITE" id="PS00383">
    <property type="entry name" value="TYR_PHOSPHATASE_1"/>
    <property type="match status" value="1"/>
</dbReference>
<feature type="domain" description="Tyrosine-protein phosphatase" evidence="9">
    <location>
        <begin position="83"/>
        <end position="234"/>
    </location>
</feature>
<dbReference type="InterPro" id="IPR020422">
    <property type="entry name" value="TYR_PHOSPHATASE_DUAL_dom"/>
</dbReference>
<comment type="caution">
    <text evidence="12">The sequence shown here is derived from an EMBL/GenBank/DDBJ whole genome shotgun (WGS) entry which is preliminary data.</text>
</comment>
<evidence type="ECO:0000313" key="12">
    <source>
        <dbReference type="EMBL" id="CAF4602380.1"/>
    </source>
</evidence>
<reference evidence="12" key="1">
    <citation type="submission" date="2021-02" db="EMBL/GenBank/DDBJ databases">
        <authorList>
            <person name="Nowell W R."/>
        </authorList>
    </citation>
    <scope>NUCLEOTIDE SEQUENCE</scope>
</reference>
<dbReference type="PROSITE" id="PS50054">
    <property type="entry name" value="TYR_PHOSPHATASE_DUAL"/>
    <property type="match status" value="1"/>
</dbReference>
<evidence type="ECO:0000256" key="2">
    <source>
        <dbReference type="ARBA" id="ARBA00013081"/>
    </source>
</evidence>
<dbReference type="EMBL" id="CAJOBS010000563">
    <property type="protein sequence ID" value="CAF4602380.1"/>
    <property type="molecule type" value="Genomic_DNA"/>
</dbReference>
<feature type="active site" description="Phosphocysteine intermediate" evidence="7">
    <location>
        <position position="178"/>
    </location>
</feature>
<protein>
    <recommendedName>
        <fullName evidence="2">protein-serine/threonine phosphatase</fullName>
        <ecNumber evidence="2">3.1.3.16</ecNumber>
    </recommendedName>
</protein>
<dbReference type="Proteomes" id="UP000663865">
    <property type="component" value="Unassembled WGS sequence"/>
</dbReference>
<organism evidence="12 13">
    <name type="scientific">Rotaria socialis</name>
    <dbReference type="NCBI Taxonomy" id="392032"/>
    <lineage>
        <taxon>Eukaryota</taxon>
        <taxon>Metazoa</taxon>
        <taxon>Spiralia</taxon>
        <taxon>Gnathifera</taxon>
        <taxon>Rotifera</taxon>
        <taxon>Eurotatoria</taxon>
        <taxon>Bdelloidea</taxon>
        <taxon>Philodinida</taxon>
        <taxon>Philodinidae</taxon>
        <taxon>Rotaria</taxon>
    </lineage>
</organism>
<evidence type="ECO:0000259" key="10">
    <source>
        <dbReference type="PROSITE" id="PS50056"/>
    </source>
</evidence>
<name>A0A821C089_9BILA</name>
<sequence length="273" mass="31271">MDNTNKNDNDGDGGGGDGGGGDGETHEKDEDEEKLNLNRIHQILIQTKIEPAKSNKIVELFRRFFSTNTNQEKLAGVDCEQGGYHEIIPRLFLGDYRLAMDTTRLKKLGFTHILNAAEGRKFGQINTSATYYEEVEIKYQGFSIIDHPTYKIEVHFDEAVQFLKEALNNKKNRVYVHCQQGISRSATLIIAYLLQTYEDMSLLDAFQLVAIRRRIWPNDGFCRRLLQLEKDKKQKKDAENMLPPSQIQTIENELERCIVNDGNLDIQNLSKES</sequence>
<dbReference type="AlphaFoldDB" id="A0A821C089"/>
<dbReference type="InterPro" id="IPR029021">
    <property type="entry name" value="Prot-tyrosine_phosphatase-like"/>
</dbReference>
<comment type="catalytic activity">
    <reaction evidence="6">
        <text>O-phospho-L-threonyl-[protein] + H2O = L-threonyl-[protein] + phosphate</text>
        <dbReference type="Rhea" id="RHEA:47004"/>
        <dbReference type="Rhea" id="RHEA-COMP:11060"/>
        <dbReference type="Rhea" id="RHEA-COMP:11605"/>
        <dbReference type="ChEBI" id="CHEBI:15377"/>
        <dbReference type="ChEBI" id="CHEBI:30013"/>
        <dbReference type="ChEBI" id="CHEBI:43474"/>
        <dbReference type="ChEBI" id="CHEBI:61977"/>
        <dbReference type="EC" id="3.1.3.16"/>
    </reaction>
</comment>
<comment type="catalytic activity">
    <reaction evidence="5">
        <text>O-phospho-L-seryl-[protein] + H2O = L-seryl-[protein] + phosphate</text>
        <dbReference type="Rhea" id="RHEA:20629"/>
        <dbReference type="Rhea" id="RHEA-COMP:9863"/>
        <dbReference type="Rhea" id="RHEA-COMP:11604"/>
        <dbReference type="ChEBI" id="CHEBI:15377"/>
        <dbReference type="ChEBI" id="CHEBI:29999"/>
        <dbReference type="ChEBI" id="CHEBI:43474"/>
        <dbReference type="ChEBI" id="CHEBI:83421"/>
        <dbReference type="EC" id="3.1.3.16"/>
    </reaction>
</comment>
<proteinExistence type="inferred from homology"/>
<comment type="similarity">
    <text evidence="1">Belongs to the protein-tyrosine phosphatase family. Non-receptor class dual specificity subfamily.</text>
</comment>
<dbReference type="PANTHER" id="PTHR45682:SF1">
    <property type="entry name" value="DUAL SPECIFICITY PROTEIN PHOSPHATASE 3"/>
    <property type="match status" value="1"/>
</dbReference>
<evidence type="ECO:0000256" key="1">
    <source>
        <dbReference type="ARBA" id="ARBA00008601"/>
    </source>
</evidence>
<dbReference type="GO" id="GO:0008138">
    <property type="term" value="F:protein tyrosine/serine/threonine phosphatase activity"/>
    <property type="evidence" value="ECO:0007669"/>
    <property type="project" value="InterPro"/>
</dbReference>
<evidence type="ECO:0000256" key="8">
    <source>
        <dbReference type="SAM" id="MobiDB-lite"/>
    </source>
</evidence>
<dbReference type="SMART" id="SM00195">
    <property type="entry name" value="DSPc"/>
    <property type="match status" value="1"/>
</dbReference>
<dbReference type="PRINTS" id="PR01908">
    <property type="entry name" value="ADSPHPHTASE"/>
</dbReference>
<dbReference type="PRINTS" id="PR01909">
    <property type="entry name" value="ADSPHPHTASEA"/>
</dbReference>
<dbReference type="Pfam" id="PF00782">
    <property type="entry name" value="DSPc"/>
    <property type="match status" value="1"/>
</dbReference>
<feature type="domain" description="Tyrosine specific protein phosphatases" evidence="10">
    <location>
        <begin position="154"/>
        <end position="213"/>
    </location>
</feature>
<feature type="compositionally biased region" description="Gly residues" evidence="8">
    <location>
        <begin position="12"/>
        <end position="22"/>
    </location>
</feature>
<dbReference type="EC" id="3.1.3.16" evidence="2"/>
<dbReference type="GO" id="GO:0004722">
    <property type="term" value="F:protein serine/threonine phosphatase activity"/>
    <property type="evidence" value="ECO:0007669"/>
    <property type="project" value="UniProtKB-EC"/>
</dbReference>
<feature type="region of interest" description="Disordered" evidence="8">
    <location>
        <begin position="1"/>
        <end position="32"/>
    </location>
</feature>
<keyword evidence="3" id="KW-0378">Hydrolase</keyword>
<gene>
    <name evidence="11" type="ORF">KIK155_LOCUS10611</name>
    <name evidence="12" type="ORF">TOA249_LOCUS10695</name>
</gene>
<keyword evidence="4" id="KW-0904">Protein phosphatase</keyword>
<evidence type="ECO:0000313" key="11">
    <source>
        <dbReference type="EMBL" id="CAF3428486.1"/>
    </source>
</evidence>
<dbReference type="GO" id="GO:0043409">
    <property type="term" value="P:negative regulation of MAPK cascade"/>
    <property type="evidence" value="ECO:0007669"/>
    <property type="project" value="TreeGrafter"/>
</dbReference>
<dbReference type="GO" id="GO:0033549">
    <property type="term" value="F:MAP kinase phosphatase activity"/>
    <property type="evidence" value="ECO:0007669"/>
    <property type="project" value="TreeGrafter"/>
</dbReference>
<dbReference type="InterPro" id="IPR000340">
    <property type="entry name" value="Dual-sp_phosphatase_cat-dom"/>
</dbReference>
<dbReference type="InterPro" id="IPR016130">
    <property type="entry name" value="Tyr_Pase_AS"/>
</dbReference>
<dbReference type="Gene3D" id="3.90.190.10">
    <property type="entry name" value="Protein tyrosine phosphatase superfamily"/>
    <property type="match status" value="1"/>
</dbReference>
<accession>A0A821C089</accession>
<evidence type="ECO:0000256" key="4">
    <source>
        <dbReference type="ARBA" id="ARBA00022912"/>
    </source>
</evidence>
<evidence type="ECO:0000256" key="3">
    <source>
        <dbReference type="ARBA" id="ARBA00022801"/>
    </source>
</evidence>
<dbReference type="SUPFAM" id="SSF52799">
    <property type="entry name" value="(Phosphotyrosine protein) phosphatases II"/>
    <property type="match status" value="1"/>
</dbReference>
<dbReference type="PANTHER" id="PTHR45682">
    <property type="entry name" value="AGAP008228-PA"/>
    <property type="match status" value="1"/>
</dbReference>
<dbReference type="InterPro" id="IPR000387">
    <property type="entry name" value="Tyr_Pase_dom"/>
</dbReference>